<name>A0A9N8DFR1_9STRA</name>
<keyword evidence="2" id="KW-1185">Reference proteome</keyword>
<dbReference type="Proteomes" id="UP001153069">
    <property type="component" value="Unassembled WGS sequence"/>
</dbReference>
<comment type="caution">
    <text evidence="1">The sequence shown here is derived from an EMBL/GenBank/DDBJ whole genome shotgun (WGS) entry which is preliminary data.</text>
</comment>
<dbReference type="AlphaFoldDB" id="A0A9N8DFR1"/>
<protein>
    <submittedName>
        <fullName evidence="1">Patched domain containing</fullName>
    </submittedName>
</protein>
<evidence type="ECO:0000313" key="1">
    <source>
        <dbReference type="EMBL" id="CAB9501834.1"/>
    </source>
</evidence>
<gene>
    <name evidence="1" type="ORF">SEMRO_119_G058280.1</name>
</gene>
<accession>A0A9N8DFR1</accession>
<evidence type="ECO:0000313" key="2">
    <source>
        <dbReference type="Proteomes" id="UP001153069"/>
    </source>
</evidence>
<sequence>MEWRDDVDKSGFLPSTRVTTIAIHANGANILGKEPMERVFTALDTVRNISGYKDICADGDYYDTLHDEFTCRIIGATRFWYHDTQLFYEQAKTEDDVIQTLSQTEYPPGIPADHEYVLGTLQRQENNGHGNGTITYVPAYFVYILLSIKEDKTELFELDG</sequence>
<dbReference type="OrthoDB" id="190529at2759"/>
<reference evidence="1" key="1">
    <citation type="submission" date="2020-06" db="EMBL/GenBank/DDBJ databases">
        <authorList>
            <consortium name="Plant Systems Biology data submission"/>
        </authorList>
    </citation>
    <scope>NUCLEOTIDE SEQUENCE</scope>
    <source>
        <strain evidence="1">D6</strain>
    </source>
</reference>
<organism evidence="1 2">
    <name type="scientific">Seminavis robusta</name>
    <dbReference type="NCBI Taxonomy" id="568900"/>
    <lineage>
        <taxon>Eukaryota</taxon>
        <taxon>Sar</taxon>
        <taxon>Stramenopiles</taxon>
        <taxon>Ochrophyta</taxon>
        <taxon>Bacillariophyta</taxon>
        <taxon>Bacillariophyceae</taxon>
        <taxon>Bacillariophycidae</taxon>
        <taxon>Naviculales</taxon>
        <taxon>Naviculaceae</taxon>
        <taxon>Seminavis</taxon>
    </lineage>
</organism>
<dbReference type="EMBL" id="CAICTM010000118">
    <property type="protein sequence ID" value="CAB9501834.1"/>
    <property type="molecule type" value="Genomic_DNA"/>
</dbReference>
<proteinExistence type="predicted"/>